<dbReference type="GO" id="GO:0005737">
    <property type="term" value="C:cytoplasm"/>
    <property type="evidence" value="ECO:0007669"/>
    <property type="project" value="UniProtKB-SubCell"/>
</dbReference>
<organism evidence="8">
    <name type="scientific">Prevotella sp. GTC17253</name>
    <dbReference type="NCBI Taxonomy" id="3236793"/>
    <lineage>
        <taxon>Bacteria</taxon>
        <taxon>Pseudomonadati</taxon>
        <taxon>Bacteroidota</taxon>
        <taxon>Bacteroidia</taxon>
        <taxon>Bacteroidales</taxon>
        <taxon>Prevotellaceae</taxon>
        <taxon>Prevotella</taxon>
    </lineage>
</organism>
<sequence length="355" mass="38978">MNRKTMLTALFMMASLGLHAQQIRAERDELNMGQVLFRAPSTVEFKLRNTGTTELRIEKVLSDCGCTRVNFPINGIAPGAEFTVKATYDAKQLGHFHKQIGVYAAGGTAPVMLTLKGVVVAELTSFAGNYPVQLGQLHTDIGDIEFDDVNRGDMPVQKIHIYNSTDRTAEPVMMHLPSYLKAEIAPSRIAPGRMGVATVTLNSRMVRDLGLNQTTIYLGFMPGDKVSEDKAISVSTVLLPDFNQQNASFKRGTPVFSASATTLSLGRFQGKKRLRGVIEIENKGKSTLDIRQLQMFTAGIEVALNKAKIAPGEKAKLKITGVADQLRKVRTKPRVLMITNDPKQSKVIISIDYKL</sequence>
<protein>
    <submittedName>
        <fullName evidence="8">DUF1573 domain-containing protein</fullName>
    </submittedName>
</protein>
<dbReference type="PANTHER" id="PTHR37833">
    <property type="entry name" value="LIPOPROTEIN-RELATED"/>
    <property type="match status" value="1"/>
</dbReference>
<gene>
    <name evidence="8" type="ORF">GTC17253_11100</name>
</gene>
<evidence type="ECO:0000256" key="5">
    <source>
        <dbReference type="ARBA" id="ARBA00023273"/>
    </source>
</evidence>
<evidence type="ECO:0000259" key="7">
    <source>
        <dbReference type="Pfam" id="PF22544"/>
    </source>
</evidence>
<dbReference type="InterPro" id="IPR013783">
    <property type="entry name" value="Ig-like_fold"/>
</dbReference>
<evidence type="ECO:0000313" key="8">
    <source>
        <dbReference type="EMBL" id="BFO71144.1"/>
    </source>
</evidence>
<dbReference type="AlphaFoldDB" id="A0AB33IPY7"/>
<evidence type="ECO:0000256" key="4">
    <source>
        <dbReference type="ARBA" id="ARBA00023069"/>
    </source>
</evidence>
<keyword evidence="4" id="KW-0969">Cilium</keyword>
<proteinExistence type="predicted"/>
<keyword evidence="6" id="KW-0732">Signal</keyword>
<keyword evidence="3" id="KW-0963">Cytoplasm</keyword>
<dbReference type="PANTHER" id="PTHR37833:SF1">
    <property type="entry name" value="SIGNAL PEPTIDE PROTEIN"/>
    <property type="match status" value="1"/>
</dbReference>
<evidence type="ECO:0000256" key="2">
    <source>
        <dbReference type="ARBA" id="ARBA00004496"/>
    </source>
</evidence>
<keyword evidence="5" id="KW-0966">Cell projection</keyword>
<feature type="chain" id="PRO_5044266083" evidence="6">
    <location>
        <begin position="21"/>
        <end position="355"/>
    </location>
</feature>
<feature type="domain" description="HYDIN/VesB/CFA65-like Ig-like" evidence="7">
    <location>
        <begin position="255"/>
        <end position="351"/>
    </location>
</feature>
<dbReference type="InterPro" id="IPR053879">
    <property type="entry name" value="HYDIN_VesB_CFA65-like_Ig"/>
</dbReference>
<dbReference type="Pfam" id="PF22544">
    <property type="entry name" value="HYDIN_VesB_CFA65-like_Ig"/>
    <property type="match status" value="1"/>
</dbReference>
<dbReference type="EMBL" id="AP035785">
    <property type="protein sequence ID" value="BFO71144.1"/>
    <property type="molecule type" value="Genomic_DNA"/>
</dbReference>
<dbReference type="InterPro" id="IPR011467">
    <property type="entry name" value="DUF1573"/>
</dbReference>
<reference evidence="8" key="1">
    <citation type="submission" date="2024-07" db="EMBL/GenBank/DDBJ databases">
        <title>Complete genome sequence of Prevotella sp. YM-2024 GTC17253.</title>
        <authorList>
            <person name="Hayashi M."/>
            <person name="Muto Y."/>
            <person name="Tanaka K."/>
            <person name="Niwa H."/>
        </authorList>
    </citation>
    <scope>NUCLEOTIDE SEQUENCE</scope>
    <source>
        <strain evidence="8">GTC17253</strain>
    </source>
</reference>
<name>A0AB33IPY7_9BACT</name>
<comment type="subcellular location">
    <subcellularLocation>
        <location evidence="1">Cell projection</location>
        <location evidence="1">Cilium</location>
    </subcellularLocation>
    <subcellularLocation>
        <location evidence="2">Cytoplasm</location>
    </subcellularLocation>
</comment>
<feature type="signal peptide" evidence="6">
    <location>
        <begin position="1"/>
        <end position="20"/>
    </location>
</feature>
<dbReference type="Gene3D" id="2.60.40.10">
    <property type="entry name" value="Immunoglobulins"/>
    <property type="match status" value="2"/>
</dbReference>
<evidence type="ECO:0000256" key="1">
    <source>
        <dbReference type="ARBA" id="ARBA00004138"/>
    </source>
</evidence>
<evidence type="ECO:0000256" key="6">
    <source>
        <dbReference type="SAM" id="SignalP"/>
    </source>
</evidence>
<accession>A0AB33IPY7</accession>
<evidence type="ECO:0000256" key="3">
    <source>
        <dbReference type="ARBA" id="ARBA00022490"/>
    </source>
</evidence>
<dbReference type="Pfam" id="PF07610">
    <property type="entry name" value="DUF1573"/>
    <property type="match status" value="1"/>
</dbReference>